<keyword evidence="2 4" id="KW-0689">Ribosomal protein</keyword>
<dbReference type="GO" id="GO:0032543">
    <property type="term" value="P:mitochondrial translation"/>
    <property type="evidence" value="ECO:0007669"/>
    <property type="project" value="TreeGrafter"/>
</dbReference>
<dbReference type="Proteomes" id="UP000308768">
    <property type="component" value="Unassembled WGS sequence"/>
</dbReference>
<feature type="transmembrane region" description="Helical" evidence="6">
    <location>
        <begin position="519"/>
        <end position="541"/>
    </location>
</feature>
<dbReference type="PANTHER" id="PTHR12220">
    <property type="entry name" value="50S/60S RIBOSOMAL PROTEIN L16"/>
    <property type="match status" value="1"/>
</dbReference>
<dbReference type="InterPro" id="IPR020798">
    <property type="entry name" value="Ribosomal_uL16_CS"/>
</dbReference>
<keyword evidence="6" id="KW-0812">Transmembrane</keyword>
<organism evidence="7 8">
    <name type="scientific">Cryomyces minteri</name>
    <dbReference type="NCBI Taxonomy" id="331657"/>
    <lineage>
        <taxon>Eukaryota</taxon>
        <taxon>Fungi</taxon>
        <taxon>Dikarya</taxon>
        <taxon>Ascomycota</taxon>
        <taxon>Pezizomycotina</taxon>
        <taxon>Dothideomycetes</taxon>
        <taxon>Dothideomycetes incertae sedis</taxon>
        <taxon>Cryomyces</taxon>
    </lineage>
</organism>
<evidence type="ECO:0000256" key="5">
    <source>
        <dbReference type="SAM" id="MobiDB-lite"/>
    </source>
</evidence>
<dbReference type="Pfam" id="PF00252">
    <property type="entry name" value="Ribosomal_L16"/>
    <property type="match status" value="1"/>
</dbReference>
<evidence type="ECO:0000313" key="8">
    <source>
        <dbReference type="Proteomes" id="UP000308768"/>
    </source>
</evidence>
<comment type="caution">
    <text evidence="7">The sequence shown here is derived from an EMBL/GenBank/DDBJ whole genome shotgun (WGS) entry which is preliminary data.</text>
</comment>
<keyword evidence="6" id="KW-0472">Membrane</keyword>
<dbReference type="GO" id="GO:0005762">
    <property type="term" value="C:mitochondrial large ribosomal subunit"/>
    <property type="evidence" value="ECO:0007669"/>
    <property type="project" value="TreeGrafter"/>
</dbReference>
<reference evidence="7 8" key="1">
    <citation type="submission" date="2017-03" db="EMBL/GenBank/DDBJ databases">
        <title>Genomes of endolithic fungi from Antarctica.</title>
        <authorList>
            <person name="Coleine C."/>
            <person name="Masonjones S."/>
            <person name="Stajich J.E."/>
        </authorList>
    </citation>
    <scope>NUCLEOTIDE SEQUENCE [LARGE SCALE GENOMIC DNA]</scope>
    <source>
        <strain evidence="7 8">CCFEE 5187</strain>
    </source>
</reference>
<name>A0A4V5NDG3_9PEZI</name>
<evidence type="ECO:0000256" key="6">
    <source>
        <dbReference type="SAM" id="Phobius"/>
    </source>
</evidence>
<dbReference type="GO" id="GO:0003735">
    <property type="term" value="F:structural constituent of ribosome"/>
    <property type="evidence" value="ECO:0007669"/>
    <property type="project" value="InterPro"/>
</dbReference>
<gene>
    <name evidence="7" type="ORF">B0A49_11213</name>
</gene>
<dbReference type="EMBL" id="NAJN01002261">
    <property type="protein sequence ID" value="TKA55109.1"/>
    <property type="molecule type" value="Genomic_DNA"/>
</dbReference>
<feature type="transmembrane region" description="Helical" evidence="6">
    <location>
        <begin position="234"/>
        <end position="252"/>
    </location>
</feature>
<evidence type="ECO:0000256" key="2">
    <source>
        <dbReference type="ARBA" id="ARBA00022980"/>
    </source>
</evidence>
<accession>A0A4V5NDG3</accession>
<evidence type="ECO:0000313" key="7">
    <source>
        <dbReference type="EMBL" id="TKA55109.1"/>
    </source>
</evidence>
<feature type="transmembrane region" description="Helical" evidence="6">
    <location>
        <begin position="307"/>
        <end position="330"/>
    </location>
</feature>
<dbReference type="AlphaFoldDB" id="A0A4V5NDG3"/>
<feature type="transmembrane region" description="Helical" evidence="6">
    <location>
        <begin position="623"/>
        <end position="644"/>
    </location>
</feature>
<protein>
    <submittedName>
        <fullName evidence="7">Uncharacterized protein</fullName>
    </submittedName>
</protein>
<dbReference type="Gene3D" id="3.90.1170.10">
    <property type="entry name" value="Ribosomal protein L10e/L16"/>
    <property type="match status" value="1"/>
</dbReference>
<keyword evidence="6" id="KW-1133">Transmembrane helix</keyword>
<dbReference type="NCBIfam" id="TIGR01164">
    <property type="entry name" value="rplP_bact"/>
    <property type="match status" value="1"/>
</dbReference>
<keyword evidence="8" id="KW-1185">Reference proteome</keyword>
<dbReference type="CDD" id="cd01433">
    <property type="entry name" value="Ribosomal_L16_L10e"/>
    <property type="match status" value="1"/>
</dbReference>
<evidence type="ECO:0000256" key="1">
    <source>
        <dbReference type="ARBA" id="ARBA00008931"/>
    </source>
</evidence>
<proteinExistence type="inferred from homology"/>
<dbReference type="SUPFAM" id="SSF54686">
    <property type="entry name" value="Ribosomal protein L16p/L10e"/>
    <property type="match status" value="1"/>
</dbReference>
<keyword evidence="3 4" id="KW-0687">Ribonucleoprotein</keyword>
<feature type="transmembrane region" description="Helical" evidence="6">
    <location>
        <begin position="424"/>
        <end position="442"/>
    </location>
</feature>
<comment type="similarity">
    <text evidence="1 4">Belongs to the universal ribosomal protein uL16 family.</text>
</comment>
<dbReference type="PRINTS" id="PR00060">
    <property type="entry name" value="RIBOSOMALL16"/>
</dbReference>
<dbReference type="InterPro" id="IPR036920">
    <property type="entry name" value="Ribosomal_uL16_sf"/>
</dbReference>
<feature type="transmembrane region" description="Helical" evidence="6">
    <location>
        <begin position="463"/>
        <end position="485"/>
    </location>
</feature>
<dbReference type="STRING" id="331657.A0A4V5NDG3"/>
<sequence>MPPLRVASSLTAQLNTLSLGSSRPISLQYFKPSVLSHTFSTSRPTLNWLAPKGGESRKSRKGRPRVPTGGSTRGTTVVWGDYGLRMRDHDRRISAAHLKNGEDVIRKRLRGLKFRMYMRICANIGVYTSGNESRMGKGKGSFDHWASRVAVSKIIFELKGDVHEQIVRDAFRLAANKLPGLYEFVKKGDPPVMGITKVGNGVTMEDLKRPRKSLLPPNLEDTANTSKAWSRQRYYGAVIFNVCAFLLPALYATLSKLWVADIDSSMVVTTDVYTYIGVVAEVLNEGLPRAAWLIIGDRSSRTISSRIGLSYTMILFQTVLGLIMSVVFVAAAQQFAGAFVPLEVRETSLVYVRISSFSALSSAIEAAVSSSTRALDRPDVPLAISSAKFVINIVLDMLIISKFHVGSHKPTVNMQAITQLSCNMASALVGLVYFIFITLAVRRKLDTRCRENLTFLESAIRNALYLWLVSGIVAMGSDYATAWGVFNTIRWGLIMVPVQALEAASLAFVAIVRPALTSCAIALTVEVPLCIFLAEWGALRFAFYLSQSEAVALITEKMWKTIDWCYIFYAVSTQLAALLLATRPRWYLYQSLISNLLWVLPWALVVSRIGITPSGAWKYHSIVFGGSLVFSFFDVLLVDGLWAWRLMKGKMKLPPVTGAIAG</sequence>
<feature type="transmembrane region" description="Helical" evidence="6">
    <location>
        <begin position="592"/>
        <end position="611"/>
    </location>
</feature>
<dbReference type="PANTHER" id="PTHR12220:SF13">
    <property type="entry name" value="LARGE RIBOSOMAL SUBUNIT PROTEIN UL16M"/>
    <property type="match status" value="1"/>
</dbReference>
<evidence type="ECO:0000256" key="4">
    <source>
        <dbReference type="RuleBase" id="RU004413"/>
    </source>
</evidence>
<dbReference type="InterPro" id="IPR016180">
    <property type="entry name" value="Ribosomal_uL16_dom"/>
</dbReference>
<dbReference type="InterPro" id="IPR047873">
    <property type="entry name" value="Ribosomal_uL16"/>
</dbReference>
<evidence type="ECO:0000256" key="3">
    <source>
        <dbReference type="ARBA" id="ARBA00023274"/>
    </source>
</evidence>
<feature type="transmembrane region" description="Helical" evidence="6">
    <location>
        <begin position="561"/>
        <end position="580"/>
    </location>
</feature>
<dbReference type="GO" id="GO:0019843">
    <property type="term" value="F:rRNA binding"/>
    <property type="evidence" value="ECO:0007669"/>
    <property type="project" value="InterPro"/>
</dbReference>
<feature type="transmembrane region" description="Helical" evidence="6">
    <location>
        <begin position="491"/>
        <end position="512"/>
    </location>
</feature>
<dbReference type="InterPro" id="IPR000114">
    <property type="entry name" value="Ribosomal_uL16_bact-type"/>
</dbReference>
<dbReference type="PROSITE" id="PS00701">
    <property type="entry name" value="RIBOSOMAL_L16_2"/>
    <property type="match status" value="1"/>
</dbReference>
<feature type="region of interest" description="Disordered" evidence="5">
    <location>
        <begin position="46"/>
        <end position="73"/>
    </location>
</feature>
<dbReference type="OrthoDB" id="2119662at2759"/>
<dbReference type="FunFam" id="3.90.1170.10:FF:000003">
    <property type="entry name" value="54S ribosomal protein L16, mitochondrial"/>
    <property type="match status" value="1"/>
</dbReference>